<dbReference type="SUPFAM" id="SSF52540">
    <property type="entry name" value="P-loop containing nucleoside triphosphate hydrolases"/>
    <property type="match status" value="1"/>
</dbReference>
<organism evidence="1 2">
    <name type="scientific">Hyphococcus aureus</name>
    <dbReference type="NCBI Taxonomy" id="2666033"/>
    <lineage>
        <taxon>Bacteria</taxon>
        <taxon>Pseudomonadati</taxon>
        <taxon>Pseudomonadota</taxon>
        <taxon>Alphaproteobacteria</taxon>
        <taxon>Parvularculales</taxon>
        <taxon>Parvularculaceae</taxon>
        <taxon>Hyphococcus</taxon>
    </lineage>
</organism>
<dbReference type="Proteomes" id="UP001596116">
    <property type="component" value="Unassembled WGS sequence"/>
</dbReference>
<proteinExistence type="predicted"/>
<sequence>MSKKQSYKRGDPLAVLGMSGVGKTRIASMLRAEERWFHYSVDYRIGTRYMDEAIEDNFKREAMKAPLLRELLLSDSIYISSNITFDNLSPLSTYLGKPGDPDKGGIPFDEYVRRQREHREAEIRAMLDTPRFIEKAKTIYGYDKFICDTSGSICEVVDPEDKNDSVLKAVSDCCLIIYIAGDEAHKDALKARFDRAPKPMYYNEGFLRQVWADYLKETGVAERQVDPDAFIRWGFARLIDWRAPRYEAVAKNWGVKITARDVEKVQSPDDFLDLVDKSIKKQA</sequence>
<dbReference type="InterPro" id="IPR027417">
    <property type="entry name" value="P-loop_NTPase"/>
</dbReference>
<gene>
    <name evidence="1" type="ORF">ACFMB1_09895</name>
</gene>
<dbReference type="Gene3D" id="3.40.50.300">
    <property type="entry name" value="P-loop containing nucleotide triphosphate hydrolases"/>
    <property type="match status" value="1"/>
</dbReference>
<protein>
    <submittedName>
        <fullName evidence="1">ATPase</fullName>
    </submittedName>
</protein>
<comment type="caution">
    <text evidence="1">The sequence shown here is derived from an EMBL/GenBank/DDBJ whole genome shotgun (WGS) entry which is preliminary data.</text>
</comment>
<accession>A0ABW1KYZ1</accession>
<evidence type="ECO:0000313" key="2">
    <source>
        <dbReference type="Proteomes" id="UP001596116"/>
    </source>
</evidence>
<keyword evidence="2" id="KW-1185">Reference proteome</keyword>
<dbReference type="RefSeq" id="WP_379878499.1">
    <property type="nucleotide sequence ID" value="NZ_JBHPON010000001.1"/>
</dbReference>
<evidence type="ECO:0000313" key="1">
    <source>
        <dbReference type="EMBL" id="MFC6035856.1"/>
    </source>
</evidence>
<name>A0ABW1KYZ1_9PROT</name>
<reference evidence="1 2" key="1">
    <citation type="submission" date="2024-09" db="EMBL/GenBank/DDBJ databases">
        <authorList>
            <person name="Zhang Z.-H."/>
        </authorList>
    </citation>
    <scope>NUCLEOTIDE SEQUENCE [LARGE SCALE GENOMIC DNA]</scope>
    <source>
        <strain evidence="1 2">HHTR114</strain>
    </source>
</reference>
<dbReference type="EMBL" id="JBHPON010000001">
    <property type="protein sequence ID" value="MFC6035856.1"/>
    <property type="molecule type" value="Genomic_DNA"/>
</dbReference>